<organism evidence="1 2">
    <name type="scientific">Mycoplasma anserisalpingitidis</name>
    <dbReference type="NCBI Taxonomy" id="519450"/>
    <lineage>
        <taxon>Bacteria</taxon>
        <taxon>Bacillati</taxon>
        <taxon>Mycoplasmatota</taxon>
        <taxon>Mollicutes</taxon>
        <taxon>Mycoplasmataceae</taxon>
        <taxon>Mycoplasma</taxon>
    </lineage>
</organism>
<dbReference type="Proteomes" id="UP000317512">
    <property type="component" value="Chromosome"/>
</dbReference>
<name>A0A5B8JAI7_9MOLU</name>
<dbReference type="OrthoDB" id="395736at2"/>
<proteinExistence type="predicted"/>
<dbReference type="EMBL" id="CP041663">
    <property type="protein sequence ID" value="QDY88316.1"/>
    <property type="molecule type" value="Genomic_DNA"/>
</dbReference>
<dbReference type="AlphaFoldDB" id="A0A5B8JAI7"/>
<dbReference type="RefSeq" id="WP_146308784.1">
    <property type="nucleotide sequence ID" value="NZ_CP041663.1"/>
</dbReference>
<accession>A0A5B8JAI7</accession>
<gene>
    <name evidence="1" type="ORF">FOY43_01395</name>
</gene>
<reference evidence="2" key="1">
    <citation type="submission" date="2019-07" db="EMBL/GenBank/DDBJ databases">
        <title>Complete genome sequences of three Mycoplasma sp. 1220 strains.</title>
        <authorList>
            <person name="Grozner D."/>
            <person name="Forro B."/>
            <person name="Kovacs A.B."/>
            <person name="Marton S."/>
            <person name="Banyai K."/>
            <person name="Kreizinger Z."/>
            <person name="Sulyok K.M."/>
            <person name="Gyuranecz M."/>
        </authorList>
    </citation>
    <scope>NUCLEOTIDE SEQUENCE [LARGE SCALE GENOMIC DNA]</scope>
    <source>
        <strain evidence="2">MYCAV93</strain>
    </source>
</reference>
<protein>
    <recommendedName>
        <fullName evidence="3">Lipoprotein</fullName>
    </recommendedName>
</protein>
<dbReference type="NCBIfam" id="NF045850">
    <property type="entry name" value="ABC_Mplas_LP"/>
    <property type="match status" value="1"/>
</dbReference>
<evidence type="ECO:0000313" key="2">
    <source>
        <dbReference type="Proteomes" id="UP000317512"/>
    </source>
</evidence>
<sequence>MKLKKYLFFSPLLVSSIPFVSCQYIGEIKDKSIYIKSFNKENYFLTSKLELNTFNKIDNDTESLLFAPIISYNYYDKMIYDNVNNEVKQSTKKYLKLNLIDALILEFDDDTTQVYNNSYYSDFNQSNKNEPIIKLTSSDIFSINNEKFISNLNKAKKIKFIIKDINYVDKSGNKTNYKLRAEDFIINFSKEANKKEINKLLEEYAISFEIENEMLVLNSKNNLAGNFIFEQMIKNMIFNPVSTSMLKDKNIVIDQFNPNLDEMLFLSSYILNKNTIEQQIFIKNFNSPDQEFNDSKNTLTKILLNFKSTPLDDETFRLQTFKSFRQALVSEANLNIFNSSQIENIKNNSSIYGLQPKLNDISNSNINKLVLNYEFDSNKKFDFNNAFSKLVYGSEIEKLIEHNIKNFVFSDTKSILFRNYLINSINVQQFIKLATNNDYWLSQSNPSTDISEGNSSYKKLSDAYTWVNQQYIFSRNLKEVITANPIDYKYYDNSDLLIDYEQLLKSPNYDFIKTEINKLIDEVNLQFDEKISFTIPYLRTNSSIIKKIYKNIEQNINNLNKRLDVKFVEVEETYFKQYNSFIKFLNIEYINDSYGELIKNYDLDAIKIFVQRSDISSKCEILSHFNKFIQDKQENFNELLFEFIKTLSSLEKAKLISELDMIFNSFINPTCSTNINNFSYEIVQNDYIKPVNDLGYEHFQSIRIR</sequence>
<evidence type="ECO:0000313" key="1">
    <source>
        <dbReference type="EMBL" id="QDY88316.1"/>
    </source>
</evidence>
<evidence type="ECO:0008006" key="3">
    <source>
        <dbReference type="Google" id="ProtNLM"/>
    </source>
</evidence>